<feature type="transmembrane region" description="Helical" evidence="1">
    <location>
        <begin position="17"/>
        <end position="34"/>
    </location>
</feature>
<keyword evidence="1" id="KW-0812">Transmembrane</keyword>
<accession>A0ABV3Y1M0</accession>
<dbReference type="Proteomes" id="UP001560267">
    <property type="component" value="Unassembled WGS sequence"/>
</dbReference>
<gene>
    <name evidence="2" type="ORF">AB6A68_00805</name>
</gene>
<keyword evidence="1" id="KW-1133">Transmembrane helix</keyword>
<reference evidence="2 3" key="1">
    <citation type="submission" date="2024-07" db="EMBL/GenBank/DDBJ databases">
        <title>Draft Genome Sequence of Ferrimicrobium acidiphilum Strain YE2023, Isolated from a Pulp of Bioleach Reactor.</title>
        <authorList>
            <person name="Elkina Y.A."/>
            <person name="Bulaeva A.G."/>
            <person name="Beletsky A.V."/>
            <person name="Mardanov A.V."/>
        </authorList>
    </citation>
    <scope>NUCLEOTIDE SEQUENCE [LARGE SCALE GENOMIC DNA]</scope>
    <source>
        <strain evidence="2 3">YE2023</strain>
    </source>
</reference>
<proteinExistence type="predicted"/>
<evidence type="ECO:0000313" key="3">
    <source>
        <dbReference type="Proteomes" id="UP001560267"/>
    </source>
</evidence>
<protein>
    <recommendedName>
        <fullName evidence="4">Zinc ribbon domain-containing protein</fullName>
    </recommendedName>
</protein>
<comment type="caution">
    <text evidence="2">The sequence shown here is derived from an EMBL/GenBank/DDBJ whole genome shotgun (WGS) entry which is preliminary data.</text>
</comment>
<name>A0ABV3Y1M0_9ACTN</name>
<dbReference type="RefSeq" id="WP_298386126.1">
    <property type="nucleotide sequence ID" value="NZ_JBFSHR010000002.1"/>
</dbReference>
<keyword evidence="1" id="KW-0472">Membrane</keyword>
<evidence type="ECO:0008006" key="4">
    <source>
        <dbReference type="Google" id="ProtNLM"/>
    </source>
</evidence>
<evidence type="ECO:0000313" key="2">
    <source>
        <dbReference type="EMBL" id="MEX6428384.1"/>
    </source>
</evidence>
<organism evidence="2 3">
    <name type="scientific">Ferrimicrobium acidiphilum</name>
    <dbReference type="NCBI Taxonomy" id="121039"/>
    <lineage>
        <taxon>Bacteria</taxon>
        <taxon>Bacillati</taxon>
        <taxon>Actinomycetota</taxon>
        <taxon>Acidimicrobiia</taxon>
        <taxon>Acidimicrobiales</taxon>
        <taxon>Acidimicrobiaceae</taxon>
        <taxon>Ferrimicrobium</taxon>
    </lineage>
</organism>
<sequence>MLAVVLGFVVAHIPRDILEGMFVVAIGGMVASIIRKVAHGEMRAYVCPQCERPTSRAYPKCRHCGTLLAPSGPSRNRSSC</sequence>
<dbReference type="EMBL" id="JBFSHR010000002">
    <property type="protein sequence ID" value="MEX6428384.1"/>
    <property type="molecule type" value="Genomic_DNA"/>
</dbReference>
<evidence type="ECO:0000256" key="1">
    <source>
        <dbReference type="SAM" id="Phobius"/>
    </source>
</evidence>
<keyword evidence="3" id="KW-1185">Reference proteome</keyword>